<feature type="domain" description="Manganese/iron superoxide dismutase N-terminal" evidence="10">
    <location>
        <begin position="27"/>
        <end position="108"/>
    </location>
</feature>
<evidence type="ECO:0000256" key="1">
    <source>
        <dbReference type="ARBA" id="ARBA00002170"/>
    </source>
</evidence>
<evidence type="ECO:0000256" key="6">
    <source>
        <dbReference type="ARBA" id="ARBA00023211"/>
    </source>
</evidence>
<proteinExistence type="evidence at transcript level"/>
<comment type="similarity">
    <text evidence="2 9">Belongs to the iron/manganese superoxide dismutase family.</text>
</comment>
<comment type="catalytic activity">
    <reaction evidence="7 9">
        <text>2 superoxide + 2 H(+) = H2O2 + O2</text>
        <dbReference type="Rhea" id="RHEA:20696"/>
        <dbReference type="ChEBI" id="CHEBI:15378"/>
        <dbReference type="ChEBI" id="CHEBI:15379"/>
        <dbReference type="ChEBI" id="CHEBI:16240"/>
        <dbReference type="ChEBI" id="CHEBI:18421"/>
        <dbReference type="EC" id="1.15.1.1"/>
    </reaction>
</comment>
<evidence type="ECO:0000256" key="2">
    <source>
        <dbReference type="ARBA" id="ARBA00008714"/>
    </source>
</evidence>
<dbReference type="PANTHER" id="PTHR11404">
    <property type="entry name" value="SUPEROXIDE DISMUTASE 2"/>
    <property type="match status" value="1"/>
</dbReference>
<feature type="domain" description="Manganese/iron superoxide dismutase C-terminal" evidence="11">
    <location>
        <begin position="115"/>
        <end position="216"/>
    </location>
</feature>
<name>C7DRQ4_LATEL</name>
<dbReference type="Pfam" id="PF02777">
    <property type="entry name" value="Sod_Fe_C"/>
    <property type="match status" value="1"/>
</dbReference>
<dbReference type="BRENDA" id="1.15.1.1">
    <property type="organism ID" value="11407"/>
</dbReference>
<dbReference type="AlphaFoldDB" id="C7DRQ4"/>
<dbReference type="FunFam" id="1.10.287.990:FF:000001">
    <property type="entry name" value="Superoxide dismutase"/>
    <property type="match status" value="1"/>
</dbReference>
<dbReference type="SUPFAM" id="SSF54719">
    <property type="entry name" value="Fe,Mn superoxide dismutase (SOD), C-terminal domain"/>
    <property type="match status" value="1"/>
</dbReference>
<reference evidence="12" key="2">
    <citation type="submission" date="2009-05" db="EMBL/GenBank/DDBJ databases">
        <title>Molecular cloning, characterization and its response to PCBs exposure of manganese superoxide dismutase from the Antarctic bivalve Laternula elliptica.</title>
        <authorList>
            <person name="Park H."/>
            <person name="Ahn I.-Y."/>
        </authorList>
    </citation>
    <scope>NUCLEOTIDE SEQUENCE</scope>
</reference>
<evidence type="ECO:0000259" key="11">
    <source>
        <dbReference type="Pfam" id="PF02777"/>
    </source>
</evidence>
<dbReference type="SUPFAM" id="SSF46609">
    <property type="entry name" value="Fe,Mn superoxide dismutase (SOD), N-terminal domain"/>
    <property type="match status" value="1"/>
</dbReference>
<evidence type="ECO:0000256" key="9">
    <source>
        <dbReference type="RuleBase" id="RU000414"/>
    </source>
</evidence>
<keyword evidence="5 9" id="KW-0560">Oxidoreductase</keyword>
<dbReference type="EC" id="1.15.1.1" evidence="3 9"/>
<organism evidence="12">
    <name type="scientific">Laternula elliptica</name>
    <name type="common">Freshwater crab</name>
    <name type="synonym">Anatina prismatica</name>
    <dbReference type="NCBI Taxonomy" id="228457"/>
    <lineage>
        <taxon>Eukaryota</taxon>
        <taxon>Metazoa</taxon>
        <taxon>Spiralia</taxon>
        <taxon>Lophotrochozoa</taxon>
        <taxon>Mollusca</taxon>
        <taxon>Bivalvia</taxon>
        <taxon>Autobranchia</taxon>
        <taxon>Heteroconchia</taxon>
        <taxon>Euheterodonta</taxon>
        <taxon>Anomalodesmata</taxon>
        <taxon>Pandoroidea</taxon>
        <taxon>Laternulidae</taxon>
        <taxon>Laternula</taxon>
    </lineage>
</organism>
<evidence type="ECO:0000256" key="5">
    <source>
        <dbReference type="ARBA" id="ARBA00023002"/>
    </source>
</evidence>
<dbReference type="Gene3D" id="1.10.287.990">
    <property type="entry name" value="Fe,Mn superoxide dismutase (SOD) domain"/>
    <property type="match status" value="1"/>
</dbReference>
<dbReference type="Gene3D" id="3.55.40.20">
    <property type="entry name" value="Iron/manganese superoxide dismutase, C-terminal domain"/>
    <property type="match status" value="1"/>
</dbReference>
<comment type="function">
    <text evidence="1">Destroys superoxide anion radicals which are normally produced within the cells and which are toxic to biological systems.</text>
</comment>
<dbReference type="GO" id="GO:0030145">
    <property type="term" value="F:manganese ion binding"/>
    <property type="evidence" value="ECO:0007669"/>
    <property type="project" value="TreeGrafter"/>
</dbReference>
<dbReference type="GO" id="GO:0004784">
    <property type="term" value="F:superoxide dismutase activity"/>
    <property type="evidence" value="ECO:0007669"/>
    <property type="project" value="UniProtKB-EC"/>
</dbReference>
<keyword evidence="4 8" id="KW-0479">Metal-binding</keyword>
<dbReference type="InterPro" id="IPR001189">
    <property type="entry name" value="Mn/Fe_SOD"/>
</dbReference>
<dbReference type="InterPro" id="IPR019831">
    <property type="entry name" value="Mn/Fe_SOD_N"/>
</dbReference>
<dbReference type="PANTHER" id="PTHR11404:SF6">
    <property type="entry name" value="SUPEROXIDE DISMUTASE [MN], MITOCHONDRIAL"/>
    <property type="match status" value="1"/>
</dbReference>
<dbReference type="GO" id="GO:0005739">
    <property type="term" value="C:mitochondrion"/>
    <property type="evidence" value="ECO:0007669"/>
    <property type="project" value="TreeGrafter"/>
</dbReference>
<feature type="binding site" evidence="8">
    <location>
        <position position="100"/>
    </location>
    <ligand>
        <name>Mn(2+)</name>
        <dbReference type="ChEBI" id="CHEBI:29035"/>
    </ligand>
</feature>
<dbReference type="InterPro" id="IPR036324">
    <property type="entry name" value="Mn/Fe_SOD_N_sf"/>
</dbReference>
<evidence type="ECO:0000256" key="4">
    <source>
        <dbReference type="ARBA" id="ARBA00022723"/>
    </source>
</evidence>
<accession>C7DRQ4</accession>
<evidence type="ECO:0000256" key="8">
    <source>
        <dbReference type="PIRSR" id="PIRSR000349-1"/>
    </source>
</evidence>
<dbReference type="EMBL" id="GQ202272">
    <property type="protein sequence ID" value="ACT20892.1"/>
    <property type="molecule type" value="mRNA"/>
</dbReference>
<dbReference type="PIRSF" id="PIRSF000349">
    <property type="entry name" value="SODismutase"/>
    <property type="match status" value="1"/>
</dbReference>
<evidence type="ECO:0000256" key="3">
    <source>
        <dbReference type="ARBA" id="ARBA00012682"/>
    </source>
</evidence>
<dbReference type="InterPro" id="IPR050265">
    <property type="entry name" value="Fe/Mn_Superoxide_Dismutase"/>
</dbReference>
<feature type="binding site" evidence="8">
    <location>
        <position position="52"/>
    </location>
    <ligand>
        <name>Mn(2+)</name>
        <dbReference type="ChEBI" id="CHEBI:29035"/>
    </ligand>
</feature>
<dbReference type="InterPro" id="IPR019833">
    <property type="entry name" value="Mn/Fe_SOD_BS"/>
</dbReference>
<keyword evidence="6" id="KW-0464">Manganese</keyword>
<dbReference type="PROSITE" id="PS00088">
    <property type="entry name" value="SOD_MN"/>
    <property type="match status" value="1"/>
</dbReference>
<feature type="binding site" evidence="8">
    <location>
        <position position="185"/>
    </location>
    <ligand>
        <name>Mn(2+)</name>
        <dbReference type="ChEBI" id="CHEBI:29035"/>
    </ligand>
</feature>
<dbReference type="Pfam" id="PF00081">
    <property type="entry name" value="Sod_Fe_N"/>
    <property type="match status" value="1"/>
</dbReference>
<evidence type="ECO:0000256" key="7">
    <source>
        <dbReference type="ARBA" id="ARBA00049204"/>
    </source>
</evidence>
<sequence>MLSTAISAARRSISKPAVLAAAGARLKHTLPDLPYDFHALEPYISADIMKLHHEKHHATYVNNLNITEDKLNEAITKNNISAIIGLQPALKFNGGGHLNHSIFWKCLSPTGGGEPEGDLMTVIKASFQSFEEMKAELVTACVSLQGSGWGWVGYNPASGRCRIAACANQDPLQATTGLVPLFGIDVWEHAYYLQYKNVRPDYVKAMFEIANWKEVACNLENARLNN</sequence>
<dbReference type="FunFam" id="3.55.40.20:FF:000004">
    <property type="entry name" value="Superoxide dismutase [Fe]"/>
    <property type="match status" value="1"/>
</dbReference>
<protein>
    <recommendedName>
        <fullName evidence="3 9">Superoxide dismutase</fullName>
        <ecNumber evidence="3 9">1.15.1.1</ecNumber>
    </recommendedName>
</protein>
<dbReference type="InterPro" id="IPR019832">
    <property type="entry name" value="Mn/Fe_SOD_C"/>
</dbReference>
<evidence type="ECO:0000313" key="12">
    <source>
        <dbReference type="EMBL" id="ACT20892.1"/>
    </source>
</evidence>
<dbReference type="PRINTS" id="PR01703">
    <property type="entry name" value="MNSODISMTASE"/>
</dbReference>
<comment type="function">
    <text evidence="9">Destroys radicals which are normally produced within the cells and which are toxic to biological systems.</text>
</comment>
<evidence type="ECO:0000259" key="10">
    <source>
        <dbReference type="Pfam" id="PF00081"/>
    </source>
</evidence>
<reference evidence="12" key="1">
    <citation type="journal article" date="2009" name="Fish Shellfish Immunol.">
        <title>Molecular cloning, characterization, and the response of manganese superoxide dismutase from the Antarctic bivalve Laternula elliptica to PCB exposure.</title>
        <authorList>
            <person name="Park H."/>
            <person name="Ahn I.Y."/>
            <person name="Lee J.K."/>
            <person name="Shin S.C."/>
            <person name="Lee J."/>
            <person name="Choy E.J."/>
        </authorList>
    </citation>
    <scope>NUCLEOTIDE SEQUENCE</scope>
</reference>
<feature type="binding site" evidence="8">
    <location>
        <position position="189"/>
    </location>
    <ligand>
        <name>Mn(2+)</name>
        <dbReference type="ChEBI" id="CHEBI:29035"/>
    </ligand>
</feature>
<dbReference type="InterPro" id="IPR036314">
    <property type="entry name" value="SOD_C_sf"/>
</dbReference>